<dbReference type="EMBL" id="CP001848">
    <property type="protein sequence ID" value="ADB15831.1"/>
    <property type="molecule type" value="Genomic_DNA"/>
</dbReference>
<keyword evidence="2" id="KW-1185">Reference proteome</keyword>
<organism evidence="1 2">
    <name type="scientific">Pirellula staleyi (strain ATCC 27377 / DSM 6068 / ICPB 4128)</name>
    <name type="common">Pirella staleyi</name>
    <dbReference type="NCBI Taxonomy" id="530564"/>
    <lineage>
        <taxon>Bacteria</taxon>
        <taxon>Pseudomonadati</taxon>
        <taxon>Planctomycetota</taxon>
        <taxon>Planctomycetia</taxon>
        <taxon>Pirellulales</taxon>
        <taxon>Pirellulaceae</taxon>
        <taxon>Pirellula</taxon>
    </lineage>
</organism>
<dbReference type="HOGENOM" id="CLU_1208890_0_0_0"/>
<dbReference type="OrthoDB" id="6946935at2"/>
<proteinExistence type="predicted"/>
<dbReference type="KEGG" id="psl:Psta_1149"/>
<sequence length="229" mass="25534">MGYLVTAHVLREKPDLSRLGELPKSVGFRVYLHRAANLYLLDTFRPAKVPQYPFQTLLPAADIPLKLPPGLESLERIYSRFGPLNLANGFKKSYINAALLLNRLLQSPVFSFVSNDDDLDFTCSAVGGSLNRLKCRCGDLVISFDGKRAQIAPLVPDEEDEDLLTDTAALKSAMPEVEVLERQTPWDTQLHCIAMEELQAFAGIKEMILGLGSFDPPEDESEWRLVASR</sequence>
<protein>
    <submittedName>
        <fullName evidence="1">Uncharacterized protein</fullName>
    </submittedName>
</protein>
<name>D2R904_PIRSD</name>
<gene>
    <name evidence="1" type="ordered locus">Psta_1149</name>
</gene>
<reference evidence="1 2" key="1">
    <citation type="journal article" date="2009" name="Stand. Genomic Sci.">
        <title>Complete genome sequence of Pirellula staleyi type strain (ATCC 27377).</title>
        <authorList>
            <person name="Clum A."/>
            <person name="Tindall B.J."/>
            <person name="Sikorski J."/>
            <person name="Ivanova N."/>
            <person name="Mavrommatis K."/>
            <person name="Lucas S."/>
            <person name="Glavina del Rio T."/>
            <person name="Nolan M."/>
            <person name="Chen F."/>
            <person name="Tice H."/>
            <person name="Pitluck S."/>
            <person name="Cheng J.F."/>
            <person name="Chertkov O."/>
            <person name="Brettin T."/>
            <person name="Han C."/>
            <person name="Detter J.C."/>
            <person name="Kuske C."/>
            <person name="Bruce D."/>
            <person name="Goodwin L."/>
            <person name="Ovchinikova G."/>
            <person name="Pati A."/>
            <person name="Mikhailova N."/>
            <person name="Chen A."/>
            <person name="Palaniappan K."/>
            <person name="Land M."/>
            <person name="Hauser L."/>
            <person name="Chang Y.J."/>
            <person name="Jeffries C.D."/>
            <person name="Chain P."/>
            <person name="Rohde M."/>
            <person name="Goker M."/>
            <person name="Bristow J."/>
            <person name="Eisen J.A."/>
            <person name="Markowitz V."/>
            <person name="Hugenholtz P."/>
            <person name="Kyrpides N.C."/>
            <person name="Klenk H.P."/>
            <person name="Lapidus A."/>
        </authorList>
    </citation>
    <scope>NUCLEOTIDE SEQUENCE [LARGE SCALE GENOMIC DNA]</scope>
    <source>
        <strain evidence="2">ATCC 27377 / DSM 6068 / ICPB 4128</strain>
    </source>
</reference>
<evidence type="ECO:0000313" key="2">
    <source>
        <dbReference type="Proteomes" id="UP000001887"/>
    </source>
</evidence>
<accession>D2R904</accession>
<dbReference type="Proteomes" id="UP000001887">
    <property type="component" value="Chromosome"/>
</dbReference>
<dbReference type="AlphaFoldDB" id="D2R904"/>
<evidence type="ECO:0000313" key="1">
    <source>
        <dbReference type="EMBL" id="ADB15831.1"/>
    </source>
</evidence>